<feature type="region of interest" description="Disordered" evidence="1">
    <location>
        <begin position="71"/>
        <end position="124"/>
    </location>
</feature>
<dbReference type="KEGG" id="xne:XNC1_4483"/>
<feature type="signal peptide" evidence="2">
    <location>
        <begin position="1"/>
        <end position="21"/>
    </location>
</feature>
<gene>
    <name evidence="3" type="ordered locus">XNC1_4483</name>
</gene>
<reference evidence="3 4" key="1">
    <citation type="journal article" date="2011" name="PLoS ONE">
        <title>The entomopathogenic bacterial endosymbionts xenorhabdus and photorhabdus: convergent lifestyles from divergent genomes.</title>
        <authorList>
            <person name="Chaston J.M."/>
            <person name="Suen G."/>
            <person name="Tucker S.L."/>
            <person name="Andersen A.W."/>
            <person name="Bhasin A."/>
            <person name="Bode E."/>
            <person name="Bode H.B."/>
            <person name="Brachmann A.O."/>
            <person name="Cowles C.E."/>
            <person name="Cowles K.N."/>
            <person name="Darby C."/>
            <person name="de Leon L."/>
            <person name="Drace K."/>
            <person name="Du Z."/>
            <person name="Givaudan A."/>
            <person name="Herbert Tran E.E."/>
            <person name="Jewell K.A."/>
            <person name="Knack J.J."/>
            <person name="Krasomil-Osterfeld K.C."/>
            <person name="Kukor R."/>
            <person name="Lanois A."/>
            <person name="Latreille P."/>
            <person name="Leimgruber N.K."/>
            <person name="Lipke C.M."/>
            <person name="Liu R."/>
            <person name="Lu X."/>
            <person name="Martens E.C."/>
            <person name="Marri P.R."/>
            <person name="Medigue C."/>
            <person name="Menard M.L."/>
            <person name="Miller N.M."/>
            <person name="Morales-Soto N."/>
            <person name="Norton S."/>
            <person name="Ogier J.C."/>
            <person name="Orchard S.S."/>
            <person name="Park D."/>
            <person name="Park Y."/>
            <person name="Qurollo B.A."/>
            <person name="Sugar D.R."/>
            <person name="Richards G.R."/>
            <person name="Rouy Z."/>
            <person name="Slominski B."/>
            <person name="Slominski K."/>
            <person name="Snyder H."/>
            <person name="Tjaden B.C."/>
            <person name="van der Hoeven R."/>
            <person name="Welch R.D."/>
            <person name="Wheeler C."/>
            <person name="Xiang B."/>
            <person name="Barbazuk B."/>
            <person name="Gaudriault S."/>
            <person name="Goodner B."/>
            <person name="Slater S.C."/>
            <person name="Forst S."/>
            <person name="Goldman B.S."/>
            <person name="Goodrich-Blair H."/>
        </authorList>
    </citation>
    <scope>NUCLEOTIDE SEQUENCE [LARGE SCALE GENOMIC DNA]</scope>
    <source>
        <strain evidence="4">ATCC 19061 / DSM 3370 / CCUG 14189 / LMG 1036 / NCIMB 9965 / AN6</strain>
    </source>
</reference>
<dbReference type="AlphaFoldDB" id="D3VF48"/>
<feature type="chain" id="PRO_5003051500" description="DUF1090 domain-containing protein" evidence="2">
    <location>
        <begin position="22"/>
        <end position="124"/>
    </location>
</feature>
<dbReference type="HOGENOM" id="CLU_163449_0_0_6"/>
<name>D3VF48_XENNA</name>
<organism evidence="3 4">
    <name type="scientific">Xenorhabdus nematophila (strain ATCC 19061 / DSM 3370 / CCUG 14189 / LMG 1036 / NCIMB 9965 / AN6)</name>
    <dbReference type="NCBI Taxonomy" id="406817"/>
    <lineage>
        <taxon>Bacteria</taxon>
        <taxon>Pseudomonadati</taxon>
        <taxon>Pseudomonadota</taxon>
        <taxon>Gammaproteobacteria</taxon>
        <taxon>Enterobacterales</taxon>
        <taxon>Morganellaceae</taxon>
        <taxon>Xenorhabdus</taxon>
    </lineage>
</organism>
<dbReference type="EMBL" id="FN667742">
    <property type="protein sequence ID" value="CBJ92505.1"/>
    <property type="molecule type" value="Genomic_DNA"/>
</dbReference>
<evidence type="ECO:0000256" key="1">
    <source>
        <dbReference type="SAM" id="MobiDB-lite"/>
    </source>
</evidence>
<protein>
    <recommendedName>
        <fullName evidence="5">DUF1090 domain-containing protein</fullName>
    </recommendedName>
</protein>
<sequence>MILKTVILSTLTVFSMSVAYANQDKTGCKIKRKTLEKQLEYAQADKDERLIAGLTRTLENIKNTCDLEKRLKEQNNKSGSAKNGLADSTPPLKQQRSKIPSRKQAKNRATNPDKANSGKKVQAR</sequence>
<keyword evidence="2" id="KW-0732">Signal</keyword>
<accession>D3VF48</accession>
<dbReference type="Pfam" id="PF06476">
    <property type="entry name" value="DUF1090"/>
    <property type="match status" value="1"/>
</dbReference>
<dbReference type="Proteomes" id="UP000008075">
    <property type="component" value="Chromosome"/>
</dbReference>
<feature type="compositionally biased region" description="Basic residues" evidence="1">
    <location>
        <begin position="95"/>
        <end position="106"/>
    </location>
</feature>
<dbReference type="RefSeq" id="WP_013185686.1">
    <property type="nucleotide sequence ID" value="NC_014228.1"/>
</dbReference>
<keyword evidence="4" id="KW-1185">Reference proteome</keyword>
<dbReference type="InterPro" id="IPR009468">
    <property type="entry name" value="DUF1090"/>
</dbReference>
<dbReference type="GeneID" id="24902183"/>
<evidence type="ECO:0000256" key="2">
    <source>
        <dbReference type="SAM" id="SignalP"/>
    </source>
</evidence>
<proteinExistence type="predicted"/>
<evidence type="ECO:0000313" key="3">
    <source>
        <dbReference type="EMBL" id="CBJ92505.1"/>
    </source>
</evidence>
<evidence type="ECO:0008006" key="5">
    <source>
        <dbReference type="Google" id="ProtNLM"/>
    </source>
</evidence>
<evidence type="ECO:0000313" key="4">
    <source>
        <dbReference type="Proteomes" id="UP000008075"/>
    </source>
</evidence>
<dbReference type="STRING" id="406817.XNC1_4483"/>